<gene>
    <name evidence="5" type="ORF">ATY39_00575</name>
</gene>
<dbReference type="SUPFAM" id="SSF55781">
    <property type="entry name" value="GAF domain-like"/>
    <property type="match status" value="1"/>
</dbReference>
<name>A0A143H9A8_9BACL</name>
<dbReference type="InterPro" id="IPR001509">
    <property type="entry name" value="Epimerase_deHydtase"/>
</dbReference>
<dbReference type="Gene3D" id="3.40.50.720">
    <property type="entry name" value="NAD(P)-binding Rossmann-like Domain"/>
    <property type="match status" value="1"/>
</dbReference>
<feature type="coiled-coil region" evidence="2">
    <location>
        <begin position="426"/>
        <end position="453"/>
    </location>
</feature>
<dbReference type="Gene3D" id="3.30.450.40">
    <property type="match status" value="1"/>
</dbReference>
<dbReference type="Pfam" id="PF01370">
    <property type="entry name" value="Epimerase"/>
    <property type="match status" value="1"/>
</dbReference>
<keyword evidence="3" id="KW-0812">Transmembrane</keyword>
<dbReference type="AlphaFoldDB" id="A0A143H9A8"/>
<evidence type="ECO:0000256" key="2">
    <source>
        <dbReference type="SAM" id="Coils"/>
    </source>
</evidence>
<evidence type="ECO:0000259" key="4">
    <source>
        <dbReference type="Pfam" id="PF01370"/>
    </source>
</evidence>
<dbReference type="Proteomes" id="UP000076021">
    <property type="component" value="Chromosome"/>
</dbReference>
<dbReference type="OrthoDB" id="9771073at2"/>
<dbReference type="EMBL" id="CP014806">
    <property type="protein sequence ID" value="AMW98039.1"/>
    <property type="molecule type" value="Genomic_DNA"/>
</dbReference>
<feature type="transmembrane region" description="Helical" evidence="3">
    <location>
        <begin position="360"/>
        <end position="388"/>
    </location>
</feature>
<feature type="transmembrane region" description="Helical" evidence="3">
    <location>
        <begin position="408"/>
        <end position="426"/>
    </location>
</feature>
<evidence type="ECO:0000256" key="1">
    <source>
        <dbReference type="ARBA" id="ARBA00007637"/>
    </source>
</evidence>
<dbReference type="InterPro" id="IPR036291">
    <property type="entry name" value="NAD(P)-bd_dom_sf"/>
</dbReference>
<feature type="transmembrane region" description="Helical" evidence="3">
    <location>
        <begin position="330"/>
        <end position="348"/>
    </location>
</feature>
<dbReference type="InterPro" id="IPR029016">
    <property type="entry name" value="GAF-like_dom_sf"/>
</dbReference>
<sequence>MKVLITGGYGFIGSHVADRFHKEDHEIFIIDDLSSGKKENITFKHKGYVLSVDDPKCEEIFKAVRFDIVIHLAAQISVVKSFNNPLLDTESNVVGLVNILSLSQKYHVKKFIFASSAAVYGVNGELPLSEEEECAPISPYGISKWIGETYCEKWNEIYGFETVCFRFSNVYGPRQNSKGEGGVVSKFVNNTLNSEALKIFGDGEQTRDFIYVGDIADAIYRSTNAPISGVFNLSTNTETSINDLAQIFQDIHGKVKVNMLPGKEGDIRHSVLNNRKLMNGIDWSPLYDIRTGLEKTYQWATRDRAQKEIAATTVEATDKPKNFAHVVKPFKAYIENIVVFLIIAWFVLTNDISIFNTTEIGVFYIMIFGAMYGIKQSILSVGLSIGLLTIEKLFEGREFISLLYDTSFFFQVALFLFIGLVVGYSVQRKTNRLQEQRQKMTELEQRYEFLEGIHTETREVKDELQLRLLNSEDSFGEIYSIIKELDELEPEKVFSKAVQVVKQVMDADNVSIYVFNRNQAFLRLVANTNFSQSAQKNSIKANEYEYIQHVLQTGTIFVNKELWPDTPIMAAPIYRNNKISAVITIDWMEFKHMSLYHENLFKITTELAGSALDRALRYIEATEANRFIPETNVLYLEVFKSILESKREQKDKYGMPYAVLEAFVVQQEIGTYANKLSNLLRETDYIGMLDQNRIGVVLSNTNRNDVELILSRFEANNISMRLLEGEM</sequence>
<feature type="domain" description="NAD-dependent epimerase/dehydratase" evidence="4">
    <location>
        <begin position="3"/>
        <end position="226"/>
    </location>
</feature>
<keyword evidence="6" id="KW-1185">Reference proteome</keyword>
<reference evidence="6" key="2">
    <citation type="submission" date="2016-03" db="EMBL/GenBank/DDBJ databases">
        <authorList>
            <person name="Ploux O."/>
        </authorList>
    </citation>
    <scope>NUCLEOTIDE SEQUENCE [LARGE SCALE GENOMIC DNA]</scope>
    <source>
        <strain evidence="6">PP9</strain>
    </source>
</reference>
<dbReference type="PANTHER" id="PTHR43000">
    <property type="entry name" value="DTDP-D-GLUCOSE 4,6-DEHYDRATASE-RELATED"/>
    <property type="match status" value="1"/>
</dbReference>
<dbReference type="SUPFAM" id="SSF51735">
    <property type="entry name" value="NAD(P)-binding Rossmann-fold domains"/>
    <property type="match status" value="1"/>
</dbReference>
<dbReference type="KEGG" id="rst:ATY39_00575"/>
<accession>A0A143H9A8</accession>
<dbReference type="Gene3D" id="3.90.25.10">
    <property type="entry name" value="UDP-galactose 4-epimerase, domain 1"/>
    <property type="match status" value="1"/>
</dbReference>
<dbReference type="STRING" id="241244.ATY39_00575"/>
<reference evidence="5 6" key="1">
    <citation type="journal article" date="2016" name="Genome Announc.">
        <title>Whole-Genome Sequence of Rummeliibacillus stabekisii Strain PP9 Isolated from Antarctic Soil.</title>
        <authorList>
            <person name="da Mota F.F."/>
            <person name="Vollu R.E."/>
            <person name="Jurelevicius D."/>
            <person name="Seldin L."/>
        </authorList>
    </citation>
    <scope>NUCLEOTIDE SEQUENCE [LARGE SCALE GENOMIC DNA]</scope>
    <source>
        <strain evidence="5 6">PP9</strain>
    </source>
</reference>
<proteinExistence type="inferred from homology"/>
<evidence type="ECO:0000256" key="3">
    <source>
        <dbReference type="SAM" id="Phobius"/>
    </source>
</evidence>
<dbReference type="RefSeq" id="WP_066784286.1">
    <property type="nucleotide sequence ID" value="NZ_CP014806.1"/>
</dbReference>
<organism evidence="5 6">
    <name type="scientific">Rummeliibacillus stabekisii</name>
    <dbReference type="NCBI Taxonomy" id="241244"/>
    <lineage>
        <taxon>Bacteria</taxon>
        <taxon>Bacillati</taxon>
        <taxon>Bacillota</taxon>
        <taxon>Bacilli</taxon>
        <taxon>Bacillales</taxon>
        <taxon>Caryophanaceae</taxon>
        <taxon>Rummeliibacillus</taxon>
    </lineage>
</organism>
<keyword evidence="2" id="KW-0175">Coiled coil</keyword>
<keyword evidence="3" id="KW-0472">Membrane</keyword>
<evidence type="ECO:0000313" key="5">
    <source>
        <dbReference type="EMBL" id="AMW98039.1"/>
    </source>
</evidence>
<evidence type="ECO:0000313" key="6">
    <source>
        <dbReference type="Proteomes" id="UP000076021"/>
    </source>
</evidence>
<keyword evidence="3" id="KW-1133">Transmembrane helix</keyword>
<comment type="similarity">
    <text evidence="1">Belongs to the NAD(P)-dependent epimerase/dehydratase family.</text>
</comment>
<protein>
    <recommendedName>
        <fullName evidence="4">NAD-dependent epimerase/dehydratase domain-containing protein</fullName>
    </recommendedName>
</protein>